<keyword evidence="1" id="KW-0175">Coiled coil</keyword>
<feature type="region of interest" description="Disordered" evidence="2">
    <location>
        <begin position="128"/>
        <end position="164"/>
    </location>
</feature>
<dbReference type="OrthoDB" id="2084441at2"/>
<dbReference type="AlphaFoldDB" id="A0A1M5X6H8"/>
<name>A0A1M5X6H8_9CLOT</name>
<feature type="coiled-coil region" evidence="1">
    <location>
        <begin position="170"/>
        <end position="197"/>
    </location>
</feature>
<feature type="compositionally biased region" description="Low complexity" evidence="2">
    <location>
        <begin position="131"/>
        <end position="163"/>
    </location>
</feature>
<evidence type="ECO:0000256" key="1">
    <source>
        <dbReference type="SAM" id="Coils"/>
    </source>
</evidence>
<protein>
    <submittedName>
        <fullName evidence="3">Uncharacterized protein</fullName>
    </submittedName>
</protein>
<evidence type="ECO:0000256" key="2">
    <source>
        <dbReference type="SAM" id="MobiDB-lite"/>
    </source>
</evidence>
<feature type="region of interest" description="Disordered" evidence="2">
    <location>
        <begin position="27"/>
        <end position="52"/>
    </location>
</feature>
<accession>A0A1M5X6H8</accession>
<keyword evidence="4" id="KW-1185">Reference proteome</keyword>
<evidence type="ECO:0000313" key="4">
    <source>
        <dbReference type="Proteomes" id="UP000184526"/>
    </source>
</evidence>
<gene>
    <name evidence="3" type="ORF">SAMN02745196_02048</name>
</gene>
<evidence type="ECO:0000313" key="3">
    <source>
        <dbReference type="EMBL" id="SHH95399.1"/>
    </source>
</evidence>
<dbReference type="EMBL" id="FQXP01000007">
    <property type="protein sequence ID" value="SHH95399.1"/>
    <property type="molecule type" value="Genomic_DNA"/>
</dbReference>
<feature type="compositionally biased region" description="Gly residues" evidence="2">
    <location>
        <begin position="33"/>
        <end position="42"/>
    </location>
</feature>
<organism evidence="3 4">
    <name type="scientific">Clostridium collagenovorans DSM 3089</name>
    <dbReference type="NCBI Taxonomy" id="1121306"/>
    <lineage>
        <taxon>Bacteria</taxon>
        <taxon>Bacillati</taxon>
        <taxon>Bacillota</taxon>
        <taxon>Clostridia</taxon>
        <taxon>Eubacteriales</taxon>
        <taxon>Clostridiaceae</taxon>
        <taxon>Clostridium</taxon>
    </lineage>
</organism>
<dbReference type="Proteomes" id="UP000184526">
    <property type="component" value="Unassembled WGS sequence"/>
</dbReference>
<reference evidence="3 4" key="1">
    <citation type="submission" date="2016-11" db="EMBL/GenBank/DDBJ databases">
        <authorList>
            <person name="Jaros S."/>
            <person name="Januszkiewicz K."/>
            <person name="Wedrychowicz H."/>
        </authorList>
    </citation>
    <scope>NUCLEOTIDE SEQUENCE [LARGE SCALE GENOMIC DNA]</scope>
    <source>
        <strain evidence="3 4">DSM 3089</strain>
    </source>
</reference>
<sequence length="198" mass="21194">MDFKGLDGFNEFIKNCIFNVGNGSNPNNQGAGQSSGQGGTQGGNTNSTEGCEDIPFGFQDLNPELFIIMGEVIGDVMAGNLPFNVQNAIGNWFELIGQVILTYNSQQQYFQTGPGRYYNRKNRNIVNPYCTSNTQGSGSSSSSTSSTGGTASGASNTSSNPSNVDYENQIRELTQCVNALVCEVESLKKEIKHLKGST</sequence>
<proteinExistence type="predicted"/>
<dbReference type="RefSeq" id="WP_072831920.1">
    <property type="nucleotide sequence ID" value="NZ_FQXP01000007.1"/>
</dbReference>